<feature type="compositionally biased region" description="Basic residues" evidence="3">
    <location>
        <begin position="252"/>
        <end position="269"/>
    </location>
</feature>
<evidence type="ECO:0000256" key="3">
    <source>
        <dbReference type="SAM" id="MobiDB-lite"/>
    </source>
</evidence>
<sequence>MQTEGVTRDGAAAPSSLVGIAHGTNAPAGQAAVATLMRAVAAAAPHLNVTLGFVDVQQPDTPATLATLPPAAPAIIVPLLLSAGYHVHVDLTEAVLAATDRAVQLGAALGPDDRIVRLLQRRLAEAGLLAEDTLVLGAAGSSDARAVADCRVVADRLSRALGRPVAIGFLSAAEPRLTAAIATARAEHPRHRVVLASYLLAPGYFQGLAEAAGADLVTAPLLRADAPAPQELVDVVLDRYRAAAHPHPARRMLRLPRRKSHPLRGARRRVTADDRA</sequence>
<dbReference type="PANTHER" id="PTHR33542">
    <property type="entry name" value="SIROHYDROCHLORIN FERROCHELATASE, CHLOROPLASTIC"/>
    <property type="match status" value="1"/>
</dbReference>
<evidence type="ECO:0000313" key="4">
    <source>
        <dbReference type="EMBL" id="RJT84691.1"/>
    </source>
</evidence>
<protein>
    <submittedName>
        <fullName evidence="4">Cobalamin biosynthesis protein CbiX</fullName>
    </submittedName>
</protein>
<feature type="region of interest" description="Disordered" evidence="3">
    <location>
        <begin position="252"/>
        <end position="276"/>
    </location>
</feature>
<dbReference type="Proteomes" id="UP000272015">
    <property type="component" value="Unassembled WGS sequence"/>
</dbReference>
<evidence type="ECO:0000256" key="1">
    <source>
        <dbReference type="ARBA" id="ARBA00022723"/>
    </source>
</evidence>
<evidence type="ECO:0000313" key="5">
    <source>
        <dbReference type="Proteomes" id="UP000272015"/>
    </source>
</evidence>
<reference evidence="4 5" key="1">
    <citation type="submission" date="2018-09" db="EMBL/GenBank/DDBJ databases">
        <title>Novel species of Cryobacterium.</title>
        <authorList>
            <person name="Liu Q."/>
            <person name="Xin Y.-H."/>
        </authorList>
    </citation>
    <scope>NUCLEOTIDE SEQUENCE [LARGE SCALE GENOMIC DNA]</scope>
    <source>
        <strain evidence="4 5">Hh39</strain>
    </source>
</reference>
<name>A0A3A5MH21_9MICO</name>
<comment type="caution">
    <text evidence="4">The sequence shown here is derived from an EMBL/GenBank/DDBJ whole genome shotgun (WGS) entry which is preliminary data.</text>
</comment>
<keyword evidence="2" id="KW-0456">Lyase</keyword>
<dbReference type="Pfam" id="PF01903">
    <property type="entry name" value="CbiX"/>
    <property type="match status" value="2"/>
</dbReference>
<accession>A0A3A5MH21</accession>
<gene>
    <name evidence="4" type="ORF">D6T64_21310</name>
</gene>
<dbReference type="RefSeq" id="WP_119976685.1">
    <property type="nucleotide sequence ID" value="NZ_JBHSQA010000002.1"/>
</dbReference>
<dbReference type="OrthoDB" id="7345302at2"/>
<dbReference type="Gene3D" id="3.40.50.1400">
    <property type="match status" value="2"/>
</dbReference>
<dbReference type="SUPFAM" id="SSF53800">
    <property type="entry name" value="Chelatase"/>
    <property type="match status" value="1"/>
</dbReference>
<dbReference type="AlphaFoldDB" id="A0A3A5MH21"/>
<dbReference type="GO" id="GO:0046872">
    <property type="term" value="F:metal ion binding"/>
    <property type="evidence" value="ECO:0007669"/>
    <property type="project" value="UniProtKB-KW"/>
</dbReference>
<proteinExistence type="predicted"/>
<dbReference type="EMBL" id="QZVS01000097">
    <property type="protein sequence ID" value="RJT84691.1"/>
    <property type="molecule type" value="Genomic_DNA"/>
</dbReference>
<keyword evidence="5" id="KW-1185">Reference proteome</keyword>
<organism evidence="4 5">
    <name type="scientific">Cryobacterium melibiosiphilum</name>
    <dbReference type="NCBI Taxonomy" id="995039"/>
    <lineage>
        <taxon>Bacteria</taxon>
        <taxon>Bacillati</taxon>
        <taxon>Actinomycetota</taxon>
        <taxon>Actinomycetes</taxon>
        <taxon>Micrococcales</taxon>
        <taxon>Microbacteriaceae</taxon>
        <taxon>Cryobacterium</taxon>
    </lineage>
</organism>
<dbReference type="GO" id="GO:0016829">
    <property type="term" value="F:lyase activity"/>
    <property type="evidence" value="ECO:0007669"/>
    <property type="project" value="UniProtKB-KW"/>
</dbReference>
<evidence type="ECO:0000256" key="2">
    <source>
        <dbReference type="ARBA" id="ARBA00023239"/>
    </source>
</evidence>
<keyword evidence="1" id="KW-0479">Metal-binding</keyword>
<dbReference type="PANTHER" id="PTHR33542:SF5">
    <property type="entry name" value="FERROCHELATASE CHE1"/>
    <property type="match status" value="1"/>
</dbReference>
<dbReference type="InterPro" id="IPR050963">
    <property type="entry name" value="Sirohydro_Cobaltochel/CbiX"/>
</dbReference>
<dbReference type="InterPro" id="IPR002762">
    <property type="entry name" value="CbiX-like"/>
</dbReference>